<feature type="compositionally biased region" description="Basic and acidic residues" evidence="1">
    <location>
        <begin position="93"/>
        <end position="108"/>
    </location>
</feature>
<evidence type="ECO:0000256" key="1">
    <source>
        <dbReference type="SAM" id="MobiDB-lite"/>
    </source>
</evidence>
<reference evidence="3 4" key="1">
    <citation type="submission" date="2012-02" db="EMBL/GenBank/DDBJ databases">
        <title>Improved High-Quality Draft sequence of Microvirga sp. WSM3557.</title>
        <authorList>
            <consortium name="US DOE Joint Genome Institute"/>
            <person name="Lucas S."/>
            <person name="Han J."/>
            <person name="Lapidus A."/>
            <person name="Cheng J.-F."/>
            <person name="Goodwin L."/>
            <person name="Pitluck S."/>
            <person name="Peters L."/>
            <person name="Zhang X."/>
            <person name="Detter J.C."/>
            <person name="Han C."/>
            <person name="Tapia R."/>
            <person name="Land M."/>
            <person name="Hauser L."/>
            <person name="Kyrpides N."/>
            <person name="Ivanova N."/>
            <person name="Pagani I."/>
            <person name="Brau L."/>
            <person name="Yates R."/>
            <person name="O'Hara G."/>
            <person name="Rui T."/>
            <person name="Howieson J."/>
            <person name="Reeve W."/>
            <person name="Woyke T."/>
        </authorList>
    </citation>
    <scope>NUCLEOTIDE SEQUENCE [LARGE SCALE GENOMIC DNA]</scope>
    <source>
        <strain evidence="3 4">WSM3557</strain>
    </source>
</reference>
<proteinExistence type="predicted"/>
<dbReference type="HOGENOM" id="CLU_1359104_0_0_5"/>
<evidence type="ECO:0000313" key="3">
    <source>
        <dbReference type="EMBL" id="EIM27737.1"/>
    </source>
</evidence>
<feature type="signal peptide" evidence="2">
    <location>
        <begin position="1"/>
        <end position="26"/>
    </location>
</feature>
<feature type="chain" id="PRO_5003699215" evidence="2">
    <location>
        <begin position="27"/>
        <end position="201"/>
    </location>
</feature>
<dbReference type="EMBL" id="JH660645">
    <property type="protein sequence ID" value="EIM27737.1"/>
    <property type="molecule type" value="Genomic_DNA"/>
</dbReference>
<keyword evidence="2" id="KW-0732">Signal</keyword>
<gene>
    <name evidence="3" type="ORF">MicloDRAFT_00043110</name>
</gene>
<feature type="compositionally biased region" description="Low complexity" evidence="1">
    <location>
        <begin position="45"/>
        <end position="63"/>
    </location>
</feature>
<name>I4YUU5_9HYPH</name>
<accession>I4YUU5</accession>
<dbReference type="PATRIC" id="fig|864069.3.peg.4660"/>
<dbReference type="Proteomes" id="UP000003947">
    <property type="component" value="Unassembled WGS sequence"/>
</dbReference>
<feature type="compositionally biased region" description="Low complexity" evidence="1">
    <location>
        <begin position="110"/>
        <end position="125"/>
    </location>
</feature>
<evidence type="ECO:0000256" key="2">
    <source>
        <dbReference type="SAM" id="SignalP"/>
    </source>
</evidence>
<evidence type="ECO:0000313" key="4">
    <source>
        <dbReference type="Proteomes" id="UP000003947"/>
    </source>
</evidence>
<sequence length="201" mass="21411" precursor="true">MAEFSGRWLVAVSLVGVLGSSVAAFAQSGRPWVDPPSETDGRVQAPVSAPASLPAKPPAQVAAPPAPAHSDAKASVETRPVEDTTPPKPIKTASDKPTKQKAVVERKTRAASQQASSAPRNQRQATQNVRRRASGTELSQAEPRNGIERRVRAARYGSVQEGLDAGLQVMRLRTIQLPDGRRIEVLTRPDQDIASGLPDGY</sequence>
<feature type="compositionally biased region" description="Basic and acidic residues" evidence="1">
    <location>
        <begin position="70"/>
        <end position="82"/>
    </location>
</feature>
<organism evidence="3 4">
    <name type="scientific">Microvirga lotononidis</name>
    <dbReference type="NCBI Taxonomy" id="864069"/>
    <lineage>
        <taxon>Bacteria</taxon>
        <taxon>Pseudomonadati</taxon>
        <taxon>Pseudomonadota</taxon>
        <taxon>Alphaproteobacteria</taxon>
        <taxon>Hyphomicrobiales</taxon>
        <taxon>Methylobacteriaceae</taxon>
        <taxon>Microvirga</taxon>
    </lineage>
</organism>
<dbReference type="AlphaFoldDB" id="I4YUU5"/>
<protein>
    <submittedName>
        <fullName evidence="3">Uncharacterized protein</fullName>
    </submittedName>
</protein>
<keyword evidence="4" id="KW-1185">Reference proteome</keyword>
<feature type="region of interest" description="Disordered" evidence="1">
    <location>
        <begin position="28"/>
        <end position="146"/>
    </location>
</feature>